<protein>
    <submittedName>
        <fullName evidence="1">Uncharacterized protein</fullName>
    </submittedName>
</protein>
<dbReference type="RefSeq" id="WP_126349613.1">
    <property type="nucleotide sequence ID" value="NZ_CANLMJ010000003.1"/>
</dbReference>
<name>A0A4R5YI89_KOCRO</name>
<reference evidence="1 2" key="1">
    <citation type="submission" date="2019-03" db="EMBL/GenBank/DDBJ databases">
        <title>Genome Sequencing and Assembly of Various Microbes Isolated from Partially Reclaimed Soil and Acid Mine Drainage (AMD) Site.</title>
        <authorList>
            <person name="Steinbock B."/>
            <person name="Bechtold R."/>
            <person name="Sevigny J.L."/>
            <person name="Thomas D."/>
            <person name="Cuthill L.R."/>
            <person name="Aveiro Johannsen E.J."/>
            <person name="Thomas K."/>
            <person name="Ghosh A."/>
        </authorList>
    </citation>
    <scope>NUCLEOTIDE SEQUENCE [LARGE SCALE GENOMIC DNA]</scope>
    <source>
        <strain evidence="1 2">S-A3</strain>
    </source>
</reference>
<sequence length="137" mass="14411">MRRTTRAVTAAAFAAGIGLVAAAPAQAMEIYEISDATRIAEGAAVEGTYKVSCTAGSNIFVSLSVTQRVSEGRIANGSYFQQWVCEGGEVELDYQAVAFNMAFDEGPAVLSGFIQECQAEFCGTGTNLPLQVIEIAD</sequence>
<dbReference type="Proteomes" id="UP000295163">
    <property type="component" value="Unassembled WGS sequence"/>
</dbReference>
<evidence type="ECO:0000313" key="1">
    <source>
        <dbReference type="EMBL" id="TDL44585.1"/>
    </source>
</evidence>
<comment type="caution">
    <text evidence="1">The sequence shown here is derived from an EMBL/GenBank/DDBJ whole genome shotgun (WGS) entry which is preliminary data.</text>
</comment>
<accession>A0A4R5YI89</accession>
<gene>
    <name evidence="1" type="ORF">E2R59_05800</name>
</gene>
<dbReference type="EMBL" id="SMZT01000002">
    <property type="protein sequence ID" value="TDL44585.1"/>
    <property type="molecule type" value="Genomic_DNA"/>
</dbReference>
<dbReference type="AlphaFoldDB" id="A0A4R5YI89"/>
<proteinExistence type="predicted"/>
<organism evidence="1 2">
    <name type="scientific">Kocuria rosea</name>
    <name type="common">Deinococcus erythromyxa</name>
    <name type="synonym">Micrococcus rubens</name>
    <dbReference type="NCBI Taxonomy" id="1275"/>
    <lineage>
        <taxon>Bacteria</taxon>
        <taxon>Bacillati</taxon>
        <taxon>Actinomycetota</taxon>
        <taxon>Actinomycetes</taxon>
        <taxon>Micrococcales</taxon>
        <taxon>Micrococcaceae</taxon>
        <taxon>Kocuria</taxon>
    </lineage>
</organism>
<evidence type="ECO:0000313" key="2">
    <source>
        <dbReference type="Proteomes" id="UP000295163"/>
    </source>
</evidence>
<dbReference type="GeneID" id="64346920"/>